<organism evidence="5 6">
    <name type="scientific">Sphingomonas canadensis</name>
    <dbReference type="NCBI Taxonomy" id="1219257"/>
    <lineage>
        <taxon>Bacteria</taxon>
        <taxon>Pseudomonadati</taxon>
        <taxon>Pseudomonadota</taxon>
        <taxon>Alphaproteobacteria</taxon>
        <taxon>Sphingomonadales</taxon>
        <taxon>Sphingomonadaceae</taxon>
        <taxon>Sphingomonas</taxon>
    </lineage>
</organism>
<dbReference type="Proteomes" id="UP001596977">
    <property type="component" value="Unassembled WGS sequence"/>
</dbReference>
<sequence length="698" mass="75986">MRSWSFALALAAAVPIPHAHAACDDVLPLARPAGPARAVTAEDLIELRDIGQPDASIVLPESPLAVSPDGRSVAFVINRADVASNGYCRALVVLDLVPGAAPRAIDVGGELITATGVRRGVLERGGFPELIVPAWSPDGEWVAYLRRDNGVTRVWRARRSGGEAVPVSRPDADAESFAWSEDGTRLLYATRPGYAEQRQAIAREGQSGWSYDARFVPNWGMRPQETGPVPPAFFAAELATGTITPASEAEQARLRTTDARYTDRSTGAVSNSGWRAGTALSGPSPLSPLQLWTASPDGARRNCEAATCRGSITGLWWSPDGRAVWFLRREGWANGEMGLYRLARDGAAPRRVLATQDMLQGCAPAGAKLLCLRENATTPRRLASIDPDTGRSTLLFDPNPEFANIRLGSVTRLKWKNALGLEAWGDLVLPPGHVPGTKLPMVVVQYHSDGFLRGGTGDDYPIHLFAARGYAVLSFERPAMAASLDASIRTYDEANAANSRNWADRRNLLSALETGVREAIAIGAADPARIGITGLSDGATTTRFALINSDLFAAAAISTCCMDPHTVMTYGGTAWADSLRSEGYPPATRSDPDFWRPFSTAVNAERMHVPLLMQLADSEALLALESFTALREHGQPVDVYVFPDEYHYKWQPVHRRAVYLRSVDWFDYWLRGLRSRDPARAPDLERWDRLRAQAGVRR</sequence>
<dbReference type="RefSeq" id="WP_264942669.1">
    <property type="nucleotide sequence ID" value="NZ_JAPDRA010000001.1"/>
</dbReference>
<dbReference type="PANTHER" id="PTHR42776">
    <property type="entry name" value="SERINE PEPTIDASE S9 FAMILY MEMBER"/>
    <property type="match status" value="1"/>
</dbReference>
<keyword evidence="2" id="KW-0720">Serine protease</keyword>
<dbReference type="SUPFAM" id="SSF82171">
    <property type="entry name" value="DPP6 N-terminal domain-like"/>
    <property type="match status" value="1"/>
</dbReference>
<gene>
    <name evidence="5" type="ORF">ACFQ1E_01800</name>
</gene>
<dbReference type="Pfam" id="PF00326">
    <property type="entry name" value="Peptidase_S9"/>
    <property type="match status" value="1"/>
</dbReference>
<evidence type="ECO:0000313" key="5">
    <source>
        <dbReference type="EMBL" id="MFD0945064.1"/>
    </source>
</evidence>
<proteinExistence type="predicted"/>
<dbReference type="Pfam" id="PF07676">
    <property type="entry name" value="PD40"/>
    <property type="match status" value="1"/>
</dbReference>
<evidence type="ECO:0000256" key="2">
    <source>
        <dbReference type="ARBA" id="ARBA00022825"/>
    </source>
</evidence>
<name>A0ABW3H0Y0_9SPHN</name>
<protein>
    <submittedName>
        <fullName evidence="5">Atxe2 family lasso peptide isopeptidase</fullName>
    </submittedName>
</protein>
<dbReference type="NCBIfam" id="NF033523">
    <property type="entry name" value="lasso_peptidase"/>
    <property type="match status" value="1"/>
</dbReference>
<dbReference type="SUPFAM" id="SSF53474">
    <property type="entry name" value="alpha/beta-Hydrolases"/>
    <property type="match status" value="1"/>
</dbReference>
<evidence type="ECO:0000256" key="1">
    <source>
        <dbReference type="ARBA" id="ARBA00022801"/>
    </source>
</evidence>
<keyword evidence="2" id="KW-0645">Protease</keyword>
<dbReference type="InterPro" id="IPR011659">
    <property type="entry name" value="WD40"/>
</dbReference>
<evidence type="ECO:0000313" key="6">
    <source>
        <dbReference type="Proteomes" id="UP001596977"/>
    </source>
</evidence>
<dbReference type="EMBL" id="JBHTJG010000001">
    <property type="protein sequence ID" value="MFD0945064.1"/>
    <property type="molecule type" value="Genomic_DNA"/>
</dbReference>
<dbReference type="Gene3D" id="2.120.10.30">
    <property type="entry name" value="TolB, C-terminal domain"/>
    <property type="match status" value="2"/>
</dbReference>
<dbReference type="InterPro" id="IPR053536">
    <property type="entry name" value="Lasso_peptide_isopeptidase"/>
</dbReference>
<keyword evidence="1" id="KW-0378">Hydrolase</keyword>
<evidence type="ECO:0000256" key="3">
    <source>
        <dbReference type="SAM" id="SignalP"/>
    </source>
</evidence>
<keyword evidence="6" id="KW-1185">Reference proteome</keyword>
<dbReference type="PANTHER" id="PTHR42776:SF27">
    <property type="entry name" value="DIPEPTIDYL PEPTIDASE FAMILY MEMBER 6"/>
    <property type="match status" value="1"/>
</dbReference>
<evidence type="ECO:0000259" key="4">
    <source>
        <dbReference type="Pfam" id="PF00326"/>
    </source>
</evidence>
<dbReference type="InterPro" id="IPR011042">
    <property type="entry name" value="6-blade_b-propeller_TolB-like"/>
</dbReference>
<dbReference type="InterPro" id="IPR001375">
    <property type="entry name" value="Peptidase_S9_cat"/>
</dbReference>
<reference evidence="6" key="1">
    <citation type="journal article" date="2019" name="Int. J. Syst. Evol. Microbiol.">
        <title>The Global Catalogue of Microorganisms (GCM) 10K type strain sequencing project: providing services to taxonomists for standard genome sequencing and annotation.</title>
        <authorList>
            <consortium name="The Broad Institute Genomics Platform"/>
            <consortium name="The Broad Institute Genome Sequencing Center for Infectious Disease"/>
            <person name="Wu L."/>
            <person name="Ma J."/>
        </authorList>
    </citation>
    <scope>NUCLEOTIDE SEQUENCE [LARGE SCALE GENOMIC DNA]</scope>
    <source>
        <strain evidence="6">CCUG 62982</strain>
    </source>
</reference>
<feature type="signal peptide" evidence="3">
    <location>
        <begin position="1"/>
        <end position="21"/>
    </location>
</feature>
<feature type="domain" description="Peptidase S9 prolyl oligopeptidase catalytic" evidence="4">
    <location>
        <begin position="513"/>
        <end position="670"/>
    </location>
</feature>
<dbReference type="InterPro" id="IPR029058">
    <property type="entry name" value="AB_hydrolase_fold"/>
</dbReference>
<dbReference type="Gene3D" id="3.40.50.1820">
    <property type="entry name" value="alpha/beta hydrolase"/>
    <property type="match status" value="1"/>
</dbReference>
<comment type="caution">
    <text evidence="5">The sequence shown here is derived from an EMBL/GenBank/DDBJ whole genome shotgun (WGS) entry which is preliminary data.</text>
</comment>
<accession>A0ABW3H0Y0</accession>
<keyword evidence="3" id="KW-0732">Signal</keyword>
<feature type="chain" id="PRO_5045732698" evidence="3">
    <location>
        <begin position="22"/>
        <end position="698"/>
    </location>
</feature>